<evidence type="ECO:0000313" key="2">
    <source>
        <dbReference type="Proteomes" id="UP000237423"/>
    </source>
</evidence>
<comment type="caution">
    <text evidence="1">The sequence shown here is derived from an EMBL/GenBank/DDBJ whole genome shotgun (WGS) entry which is preliminary data.</text>
</comment>
<name>A0A2S5CJ71_9GAMM</name>
<dbReference type="SUPFAM" id="SSF48452">
    <property type="entry name" value="TPR-like"/>
    <property type="match status" value="1"/>
</dbReference>
<proteinExistence type="predicted"/>
<dbReference type="EMBL" id="PGFZ01000008">
    <property type="protein sequence ID" value="POZ50797.1"/>
    <property type="molecule type" value="Genomic_DNA"/>
</dbReference>
<dbReference type="Proteomes" id="UP000237423">
    <property type="component" value="Unassembled WGS sequence"/>
</dbReference>
<dbReference type="InterPro" id="IPR011990">
    <property type="entry name" value="TPR-like_helical_dom_sf"/>
</dbReference>
<evidence type="ECO:0000313" key="1">
    <source>
        <dbReference type="EMBL" id="POZ50797.1"/>
    </source>
</evidence>
<dbReference type="Gene3D" id="1.25.40.10">
    <property type="entry name" value="Tetratricopeptide repeat domain"/>
    <property type="match status" value="1"/>
</dbReference>
<reference evidence="1 2" key="1">
    <citation type="submission" date="2017-11" db="EMBL/GenBank/DDBJ databases">
        <title>Draft Genome Sequence of Methylobacter psychrotolerans Sph1T, an Obligate Methanotroph from Low-Temperature Environments.</title>
        <authorList>
            <person name="Oshkin I.Y."/>
            <person name="Miroshnikov K."/>
            <person name="Belova S.E."/>
            <person name="Korzhenkov A."/>
            <person name="Toshchakov S.V."/>
            <person name="Dedysh S.N."/>
        </authorList>
    </citation>
    <scope>NUCLEOTIDE SEQUENCE [LARGE SCALE GENOMIC DNA]</scope>
    <source>
        <strain evidence="1 2">Sph1</strain>
    </source>
</reference>
<gene>
    <name evidence="1" type="ORF">AADEFJLK_03267</name>
</gene>
<organism evidence="1 2">
    <name type="scientific">Methylovulum psychrotolerans</name>
    <dbReference type="NCBI Taxonomy" id="1704499"/>
    <lineage>
        <taxon>Bacteria</taxon>
        <taxon>Pseudomonadati</taxon>
        <taxon>Pseudomonadota</taxon>
        <taxon>Gammaproteobacteria</taxon>
        <taxon>Methylococcales</taxon>
        <taxon>Methylococcaceae</taxon>
        <taxon>Methylovulum</taxon>
    </lineage>
</organism>
<dbReference type="AlphaFoldDB" id="A0A2S5CJ71"/>
<protein>
    <submittedName>
        <fullName evidence="1">Uncharacterized protein</fullName>
    </submittedName>
</protein>
<accession>A0A2S5CJ71</accession>
<sequence length="154" mass="16742">MGQLQQPEEAIAAYDELLGRFGGSTEPALQKQVANALNGKGFTILLQAKNSHDNPEQKQNLLQTALDNFAQALTRTPTEGHTIILGNQAYTLFLLGRAAESELLLKAALTLGGQALYDAELADSRIHSLPEDEGFRILLDRLWQETQAPMAGEA</sequence>